<dbReference type="OrthoDB" id="4033880at2759"/>
<feature type="compositionally biased region" description="Low complexity" evidence="1">
    <location>
        <begin position="518"/>
        <end position="527"/>
    </location>
</feature>
<dbReference type="PANTHER" id="PTHR12276:SF45">
    <property type="entry name" value="CLATHRIN INTERACTOR 1"/>
    <property type="match status" value="1"/>
</dbReference>
<dbReference type="GO" id="GO:0006895">
    <property type="term" value="P:Golgi to endosome transport"/>
    <property type="evidence" value="ECO:0007669"/>
    <property type="project" value="TreeGrafter"/>
</dbReference>
<dbReference type="PANTHER" id="PTHR12276">
    <property type="entry name" value="EPSIN/ENT-RELATED"/>
    <property type="match status" value="1"/>
</dbReference>
<dbReference type="InterPro" id="IPR013809">
    <property type="entry name" value="ENTH"/>
</dbReference>
<dbReference type="GO" id="GO:0005829">
    <property type="term" value="C:cytosol"/>
    <property type="evidence" value="ECO:0007669"/>
    <property type="project" value="GOC"/>
</dbReference>
<keyword evidence="4" id="KW-1185">Reference proteome</keyword>
<dbReference type="PROSITE" id="PS50942">
    <property type="entry name" value="ENTH"/>
    <property type="match status" value="1"/>
</dbReference>
<organism evidence="3 4">
    <name type="scientific">Thelephora terrestris</name>
    <dbReference type="NCBI Taxonomy" id="56493"/>
    <lineage>
        <taxon>Eukaryota</taxon>
        <taxon>Fungi</taxon>
        <taxon>Dikarya</taxon>
        <taxon>Basidiomycota</taxon>
        <taxon>Agaricomycotina</taxon>
        <taxon>Agaricomycetes</taxon>
        <taxon>Thelephorales</taxon>
        <taxon>Thelephoraceae</taxon>
        <taxon>Thelephora</taxon>
    </lineage>
</organism>
<evidence type="ECO:0000259" key="2">
    <source>
        <dbReference type="PROSITE" id="PS50942"/>
    </source>
</evidence>
<reference evidence="3" key="2">
    <citation type="submission" date="2020-11" db="EMBL/GenBank/DDBJ databases">
        <authorList>
            <consortium name="DOE Joint Genome Institute"/>
            <person name="Kuo A."/>
            <person name="Miyauchi S."/>
            <person name="Kiss E."/>
            <person name="Drula E."/>
            <person name="Kohler A."/>
            <person name="Sanchez-Garcia M."/>
            <person name="Andreopoulos B."/>
            <person name="Barry K.W."/>
            <person name="Bonito G."/>
            <person name="Buee M."/>
            <person name="Carver A."/>
            <person name="Chen C."/>
            <person name="Cichocki N."/>
            <person name="Clum A."/>
            <person name="Culley D."/>
            <person name="Crous P.W."/>
            <person name="Fauchery L."/>
            <person name="Girlanda M."/>
            <person name="Hayes R."/>
            <person name="Keri Z."/>
            <person name="Labutti K."/>
            <person name="Lipzen A."/>
            <person name="Lombard V."/>
            <person name="Magnuson J."/>
            <person name="Maillard F."/>
            <person name="Morin E."/>
            <person name="Murat C."/>
            <person name="Nolan M."/>
            <person name="Ohm R."/>
            <person name="Pangilinan J."/>
            <person name="Pereira M."/>
            <person name="Perotto S."/>
            <person name="Peter M."/>
            <person name="Riley R."/>
            <person name="Sitrit Y."/>
            <person name="Stielow B."/>
            <person name="Szollosi G."/>
            <person name="Zifcakova L."/>
            <person name="Stursova M."/>
            <person name="Spatafora J.W."/>
            <person name="Tedersoo L."/>
            <person name="Vaario L.-M."/>
            <person name="Yamada A."/>
            <person name="Yan M."/>
            <person name="Wang P."/>
            <person name="Xu J."/>
            <person name="Bruns T."/>
            <person name="Baldrian P."/>
            <person name="Vilgalys R."/>
            <person name="Henrissat B."/>
            <person name="Grigoriev I.V."/>
            <person name="Hibbett D."/>
            <person name="Nagy L.G."/>
            <person name="Martin F.M."/>
        </authorList>
    </citation>
    <scope>NUCLEOTIDE SEQUENCE</scope>
    <source>
        <strain evidence="3">UH-Tt-Lm1</strain>
    </source>
</reference>
<dbReference type="FunFam" id="1.25.40.90:FF:000006">
    <property type="entry name" value="Clathrin interactor 1"/>
    <property type="match status" value="1"/>
</dbReference>
<feature type="region of interest" description="Disordered" evidence="1">
    <location>
        <begin position="427"/>
        <end position="456"/>
    </location>
</feature>
<dbReference type="AlphaFoldDB" id="A0A9P6L4C6"/>
<feature type="region of interest" description="Disordered" evidence="1">
    <location>
        <begin position="509"/>
        <end position="537"/>
    </location>
</feature>
<gene>
    <name evidence="3" type="ORF">BJ322DRAFT_240312</name>
</gene>
<dbReference type="Gene3D" id="1.25.40.90">
    <property type="match status" value="1"/>
</dbReference>
<feature type="domain" description="ENTH" evidence="2">
    <location>
        <begin position="28"/>
        <end position="161"/>
    </location>
</feature>
<dbReference type="EMBL" id="WIUZ02000013">
    <property type="protein sequence ID" value="KAF9781729.1"/>
    <property type="molecule type" value="Genomic_DNA"/>
</dbReference>
<feature type="compositionally biased region" description="Polar residues" evidence="1">
    <location>
        <begin position="438"/>
        <end position="455"/>
    </location>
</feature>
<dbReference type="Proteomes" id="UP000736335">
    <property type="component" value="Unassembled WGS sequence"/>
</dbReference>
<name>A0A9P6L4C6_9AGAM</name>
<dbReference type="GO" id="GO:0030276">
    <property type="term" value="F:clathrin binding"/>
    <property type="evidence" value="ECO:0007669"/>
    <property type="project" value="TreeGrafter"/>
</dbReference>
<evidence type="ECO:0000313" key="3">
    <source>
        <dbReference type="EMBL" id="KAF9781729.1"/>
    </source>
</evidence>
<feature type="compositionally biased region" description="Pro residues" evidence="1">
    <location>
        <begin position="354"/>
        <end position="363"/>
    </location>
</feature>
<evidence type="ECO:0000313" key="4">
    <source>
        <dbReference type="Proteomes" id="UP000736335"/>
    </source>
</evidence>
<dbReference type="GO" id="GO:0030125">
    <property type="term" value="C:clathrin vesicle coat"/>
    <property type="evidence" value="ECO:0007669"/>
    <property type="project" value="TreeGrafter"/>
</dbReference>
<accession>A0A9P6L4C6</accession>
<feature type="compositionally biased region" description="Basic and acidic residues" evidence="1">
    <location>
        <begin position="284"/>
        <end position="294"/>
    </location>
</feature>
<proteinExistence type="predicted"/>
<dbReference type="InterPro" id="IPR008942">
    <property type="entry name" value="ENTH_VHS"/>
</dbReference>
<dbReference type="GO" id="GO:0005886">
    <property type="term" value="C:plasma membrane"/>
    <property type="evidence" value="ECO:0007669"/>
    <property type="project" value="TreeGrafter"/>
</dbReference>
<sequence>MDRLESLGNTLSQITLYDIKSVYNQAKNVVFNVSEMEAKVQEATNDEPWGASSTLMQEIAQGTFNFQQFNEIMPAIYSRFMEKEARQWRQIYKALQLLEYLVKNGSERVVDDARSHISTVKMLRNFYYVDEKGKDQGVNVRNRSKEIVELLSDVEKIRAERRKAKVNKSKYTGVGNEGWGPASTGSRYGGFGSESFSSGGGGSYGNYDGDEDGGYSGSGSRSGGGDGSYSGGGSYSNSRRFQEYDAGDDETPRRSSLSTNDARPSNQQKGKSTLSKTSLSSSKAPEKPPAKEVDLLGYADDDPFSSGSAVSPPISAPGLAPPQPAQPAASLDDDDFTDFQAAPPPTSLGFAAPAPQPPKPALPFQPVQQMKPVVPLQPARQFQPIQPVQPVQQPNFFGPGMNVMSPGSRTTSPTYAAPNYNISASIMSPASPPLQQGIKPTTTSQTSGKPATSANFDDLWNLSLGASPTANKPNTNPVPAKSMKDLEKEKSAAGIWGATNQNQARQPMMGGGLCGPSNPTANNTNTTKPSGVDDLLF</sequence>
<dbReference type="GO" id="GO:0005768">
    <property type="term" value="C:endosome"/>
    <property type="evidence" value="ECO:0007669"/>
    <property type="project" value="TreeGrafter"/>
</dbReference>
<dbReference type="SUPFAM" id="SSF48464">
    <property type="entry name" value="ENTH/VHS domain"/>
    <property type="match status" value="1"/>
</dbReference>
<evidence type="ECO:0000256" key="1">
    <source>
        <dbReference type="SAM" id="MobiDB-lite"/>
    </source>
</evidence>
<feature type="compositionally biased region" description="Gly residues" evidence="1">
    <location>
        <begin position="214"/>
        <end position="234"/>
    </location>
</feature>
<feature type="compositionally biased region" description="Low complexity" evidence="1">
    <location>
        <begin position="271"/>
        <end position="283"/>
    </location>
</feature>
<dbReference type="CDD" id="cd16992">
    <property type="entry name" value="ENTH_Ent3"/>
    <property type="match status" value="1"/>
</dbReference>
<dbReference type="GO" id="GO:0005543">
    <property type="term" value="F:phospholipid binding"/>
    <property type="evidence" value="ECO:0007669"/>
    <property type="project" value="TreeGrafter"/>
</dbReference>
<feature type="region of interest" description="Disordered" evidence="1">
    <location>
        <begin position="202"/>
        <end position="366"/>
    </location>
</feature>
<dbReference type="SMART" id="SM00273">
    <property type="entry name" value="ENTH"/>
    <property type="match status" value="1"/>
</dbReference>
<dbReference type="Pfam" id="PF01417">
    <property type="entry name" value="ENTH"/>
    <property type="match status" value="1"/>
</dbReference>
<protein>
    <recommendedName>
        <fullName evidence="2">ENTH domain-containing protein</fullName>
    </recommendedName>
</protein>
<dbReference type="GO" id="GO:0006897">
    <property type="term" value="P:endocytosis"/>
    <property type="evidence" value="ECO:0007669"/>
    <property type="project" value="TreeGrafter"/>
</dbReference>
<feature type="compositionally biased region" description="Polar residues" evidence="1">
    <location>
        <begin position="254"/>
        <end position="270"/>
    </location>
</feature>
<reference evidence="3" key="1">
    <citation type="journal article" date="2020" name="Nat. Commun.">
        <title>Large-scale genome sequencing of mycorrhizal fungi provides insights into the early evolution of symbiotic traits.</title>
        <authorList>
            <person name="Miyauchi S."/>
            <person name="Kiss E."/>
            <person name="Kuo A."/>
            <person name="Drula E."/>
            <person name="Kohler A."/>
            <person name="Sanchez-Garcia M."/>
            <person name="Morin E."/>
            <person name="Andreopoulos B."/>
            <person name="Barry K.W."/>
            <person name="Bonito G."/>
            <person name="Buee M."/>
            <person name="Carver A."/>
            <person name="Chen C."/>
            <person name="Cichocki N."/>
            <person name="Clum A."/>
            <person name="Culley D."/>
            <person name="Crous P.W."/>
            <person name="Fauchery L."/>
            <person name="Girlanda M."/>
            <person name="Hayes R.D."/>
            <person name="Keri Z."/>
            <person name="LaButti K."/>
            <person name="Lipzen A."/>
            <person name="Lombard V."/>
            <person name="Magnuson J."/>
            <person name="Maillard F."/>
            <person name="Murat C."/>
            <person name="Nolan M."/>
            <person name="Ohm R.A."/>
            <person name="Pangilinan J."/>
            <person name="Pereira M.F."/>
            <person name="Perotto S."/>
            <person name="Peter M."/>
            <person name="Pfister S."/>
            <person name="Riley R."/>
            <person name="Sitrit Y."/>
            <person name="Stielow J.B."/>
            <person name="Szollosi G."/>
            <person name="Zifcakova L."/>
            <person name="Stursova M."/>
            <person name="Spatafora J.W."/>
            <person name="Tedersoo L."/>
            <person name="Vaario L.M."/>
            <person name="Yamada A."/>
            <person name="Yan M."/>
            <person name="Wang P."/>
            <person name="Xu J."/>
            <person name="Bruns T."/>
            <person name="Baldrian P."/>
            <person name="Vilgalys R."/>
            <person name="Dunand C."/>
            <person name="Henrissat B."/>
            <person name="Grigoriev I.V."/>
            <person name="Hibbett D."/>
            <person name="Nagy L.G."/>
            <person name="Martin F.M."/>
        </authorList>
    </citation>
    <scope>NUCLEOTIDE SEQUENCE</scope>
    <source>
        <strain evidence="3">UH-Tt-Lm1</strain>
    </source>
</reference>
<comment type="caution">
    <text evidence="3">The sequence shown here is derived from an EMBL/GenBank/DDBJ whole genome shotgun (WGS) entry which is preliminary data.</text>
</comment>